<keyword evidence="2" id="KW-1185">Reference proteome</keyword>
<dbReference type="STRING" id="633813.SAMN04488087_2530"/>
<dbReference type="Proteomes" id="UP000185812">
    <property type="component" value="Unassembled WGS sequence"/>
</dbReference>
<gene>
    <name evidence="1" type="ORF">SAMN04488087_2530</name>
</gene>
<proteinExistence type="predicted"/>
<protein>
    <submittedName>
        <fullName evidence="1">Uncharacterized protein</fullName>
    </submittedName>
</protein>
<accession>A0A1M6X7P5</accession>
<reference evidence="2" key="1">
    <citation type="submission" date="2016-11" db="EMBL/GenBank/DDBJ databases">
        <authorList>
            <person name="Varghese N."/>
            <person name="Submissions S."/>
        </authorList>
    </citation>
    <scope>NUCLEOTIDE SEQUENCE [LARGE SCALE GENOMIC DNA]</scope>
    <source>
        <strain evidence="2">DSM 22212</strain>
    </source>
</reference>
<sequence>MMAHQTPSRLAYWLLRWLRPRETTVLRQVNLARRALGKTPLTQLPVGQPRHAQRCPLAQALGGLVGRCGVAYKSRDAARRVARVWGTRYERRAGRYLVFFPPALARFVQDYDLFAFPHLVPNVPLITT</sequence>
<evidence type="ECO:0000313" key="2">
    <source>
        <dbReference type="Proteomes" id="UP000185812"/>
    </source>
</evidence>
<dbReference type="EMBL" id="FRAU01000010">
    <property type="protein sequence ID" value="SHL01805.1"/>
    <property type="molecule type" value="Genomic_DNA"/>
</dbReference>
<name>A0A1M6X7P5_9BACT</name>
<dbReference type="RefSeq" id="WP_245772043.1">
    <property type="nucleotide sequence ID" value="NZ_FRAU01000010.1"/>
</dbReference>
<evidence type="ECO:0000313" key="1">
    <source>
        <dbReference type="EMBL" id="SHL01805.1"/>
    </source>
</evidence>
<organism evidence="1 2">
    <name type="scientific">Rhodothermus profundi</name>
    <dbReference type="NCBI Taxonomy" id="633813"/>
    <lineage>
        <taxon>Bacteria</taxon>
        <taxon>Pseudomonadati</taxon>
        <taxon>Rhodothermota</taxon>
        <taxon>Rhodothermia</taxon>
        <taxon>Rhodothermales</taxon>
        <taxon>Rhodothermaceae</taxon>
        <taxon>Rhodothermus</taxon>
    </lineage>
</organism>
<dbReference type="AlphaFoldDB" id="A0A1M6X7P5"/>